<dbReference type="Proteomes" id="UP000245959">
    <property type="component" value="Unassembled WGS sequence"/>
</dbReference>
<dbReference type="InterPro" id="IPR011990">
    <property type="entry name" value="TPR-like_helical_dom_sf"/>
</dbReference>
<dbReference type="Pfam" id="PF01476">
    <property type="entry name" value="LysM"/>
    <property type="match status" value="1"/>
</dbReference>
<keyword evidence="5" id="KW-1185">Reference proteome</keyword>
<feature type="chain" id="PRO_5015700115" evidence="2">
    <location>
        <begin position="21"/>
        <end position="227"/>
    </location>
</feature>
<protein>
    <submittedName>
        <fullName evidence="4">LysM domain-containing protein</fullName>
    </submittedName>
</protein>
<dbReference type="InterPro" id="IPR018392">
    <property type="entry name" value="LysM"/>
</dbReference>
<dbReference type="GeneID" id="78295304"/>
<dbReference type="RefSeq" id="WP_116883996.1">
    <property type="nucleotide sequence ID" value="NZ_CABMMC010000086.1"/>
</dbReference>
<sequence length="227" mass="25545">MKYGLLFAILLLFATGCGQSDPARHPMMLKGDQYRKEGNFELAEKFYLKFVEQRPDSALGHRTLATLYDESLADPAAALYHYNMFLRLDPHSPDRELIEGYRRLARAKLLRALTREELPTPPDDELAMLRKENKVLRDRLDSLKRLLLNQQRAIAQLKSAAAAPQPPPVPQVPGERSYTVQPGDTPGKIARQFYGSANKYRIIMEANNLGSSTGLRVGQVLKIPASE</sequence>
<dbReference type="OrthoDB" id="370541at2"/>
<reference evidence="4 5" key="1">
    <citation type="submission" date="2018-04" db="EMBL/GenBank/DDBJ databases">
        <title>Genomic Encyclopedia of Type Strains, Phase IV (KMG-IV): sequencing the most valuable type-strain genomes for metagenomic binning, comparative biology and taxonomic classification.</title>
        <authorList>
            <person name="Goeker M."/>
        </authorList>
    </citation>
    <scope>NUCLEOTIDE SEQUENCE [LARGE SCALE GENOMIC DNA]</scope>
    <source>
        <strain evidence="4 5">DSM 14823</strain>
    </source>
</reference>
<dbReference type="Gene3D" id="3.10.350.10">
    <property type="entry name" value="LysM domain"/>
    <property type="match status" value="1"/>
</dbReference>
<dbReference type="SUPFAM" id="SSF48452">
    <property type="entry name" value="TPR-like"/>
    <property type="match status" value="1"/>
</dbReference>
<feature type="signal peptide" evidence="2">
    <location>
        <begin position="1"/>
        <end position="20"/>
    </location>
</feature>
<evidence type="ECO:0000313" key="4">
    <source>
        <dbReference type="EMBL" id="PVY41575.1"/>
    </source>
</evidence>
<dbReference type="CDD" id="cd00118">
    <property type="entry name" value="LysM"/>
    <property type="match status" value="1"/>
</dbReference>
<dbReference type="SMART" id="SM00257">
    <property type="entry name" value="LysM"/>
    <property type="match status" value="1"/>
</dbReference>
<dbReference type="PROSITE" id="PS51782">
    <property type="entry name" value="LYSM"/>
    <property type="match status" value="1"/>
</dbReference>
<dbReference type="SUPFAM" id="SSF54106">
    <property type="entry name" value="LysM domain"/>
    <property type="match status" value="1"/>
</dbReference>
<dbReference type="AlphaFoldDB" id="A0A2U1AYR9"/>
<evidence type="ECO:0000256" key="2">
    <source>
        <dbReference type="SAM" id="SignalP"/>
    </source>
</evidence>
<name>A0A2U1AYR9_9BACT</name>
<dbReference type="EMBL" id="QEKH01000013">
    <property type="protein sequence ID" value="PVY41575.1"/>
    <property type="molecule type" value="Genomic_DNA"/>
</dbReference>
<accession>A0A2U1AYR9</accession>
<dbReference type="InterPro" id="IPR036779">
    <property type="entry name" value="LysM_dom_sf"/>
</dbReference>
<dbReference type="PROSITE" id="PS51257">
    <property type="entry name" value="PROKAR_LIPOPROTEIN"/>
    <property type="match status" value="1"/>
</dbReference>
<organism evidence="4 5">
    <name type="scientific">Victivallis vadensis</name>
    <dbReference type="NCBI Taxonomy" id="172901"/>
    <lineage>
        <taxon>Bacteria</taxon>
        <taxon>Pseudomonadati</taxon>
        <taxon>Lentisphaerota</taxon>
        <taxon>Lentisphaeria</taxon>
        <taxon>Victivallales</taxon>
        <taxon>Victivallaceae</taxon>
        <taxon>Victivallis</taxon>
    </lineage>
</organism>
<evidence type="ECO:0000313" key="5">
    <source>
        <dbReference type="Proteomes" id="UP000245959"/>
    </source>
</evidence>
<dbReference type="Gene3D" id="1.25.40.10">
    <property type="entry name" value="Tetratricopeptide repeat domain"/>
    <property type="match status" value="1"/>
</dbReference>
<gene>
    <name evidence="4" type="ORF">C8D82_11348</name>
</gene>
<feature type="region of interest" description="Disordered" evidence="1">
    <location>
        <begin position="158"/>
        <end position="186"/>
    </location>
</feature>
<keyword evidence="2" id="KW-0732">Signal</keyword>
<evidence type="ECO:0000259" key="3">
    <source>
        <dbReference type="PROSITE" id="PS51782"/>
    </source>
</evidence>
<evidence type="ECO:0000256" key="1">
    <source>
        <dbReference type="SAM" id="MobiDB-lite"/>
    </source>
</evidence>
<feature type="domain" description="LysM" evidence="3">
    <location>
        <begin position="176"/>
        <end position="223"/>
    </location>
</feature>
<proteinExistence type="predicted"/>
<comment type="caution">
    <text evidence="4">The sequence shown here is derived from an EMBL/GenBank/DDBJ whole genome shotgun (WGS) entry which is preliminary data.</text>
</comment>